<reference evidence="1" key="1">
    <citation type="submission" date="2021-01" db="EMBL/GenBank/DDBJ databases">
        <authorList>
            <consortium name="Genoscope - CEA"/>
            <person name="William W."/>
        </authorList>
    </citation>
    <scope>NUCLEOTIDE SEQUENCE</scope>
</reference>
<keyword evidence="2" id="KW-1185">Reference proteome</keyword>
<protein>
    <submittedName>
        <fullName evidence="1">Uncharacterized protein</fullName>
    </submittedName>
</protein>
<evidence type="ECO:0000313" key="2">
    <source>
        <dbReference type="Proteomes" id="UP000688137"/>
    </source>
</evidence>
<dbReference type="Proteomes" id="UP000688137">
    <property type="component" value="Unassembled WGS sequence"/>
</dbReference>
<evidence type="ECO:0000313" key="1">
    <source>
        <dbReference type="EMBL" id="CAD8113601.1"/>
    </source>
</evidence>
<accession>A0A8S1QF10</accession>
<proteinExistence type="predicted"/>
<dbReference type="AlphaFoldDB" id="A0A8S1QF10"/>
<gene>
    <name evidence="1" type="ORF">PPRIM_AZ9-3.1.T1560005</name>
</gene>
<dbReference type="EMBL" id="CAJJDM010000161">
    <property type="protein sequence ID" value="CAD8113601.1"/>
    <property type="molecule type" value="Genomic_DNA"/>
</dbReference>
<organism evidence="1 2">
    <name type="scientific">Paramecium primaurelia</name>
    <dbReference type="NCBI Taxonomy" id="5886"/>
    <lineage>
        <taxon>Eukaryota</taxon>
        <taxon>Sar</taxon>
        <taxon>Alveolata</taxon>
        <taxon>Ciliophora</taxon>
        <taxon>Intramacronucleata</taxon>
        <taxon>Oligohymenophorea</taxon>
        <taxon>Peniculida</taxon>
        <taxon>Parameciidae</taxon>
        <taxon>Paramecium</taxon>
    </lineage>
</organism>
<sequence>MIANLWGIDIFKALEQGIYDENQDGKVFQLVFGKIVLGLQMEFTNQQKIRMISI</sequence>
<name>A0A8S1QF10_PARPR</name>
<comment type="caution">
    <text evidence="1">The sequence shown here is derived from an EMBL/GenBank/DDBJ whole genome shotgun (WGS) entry which is preliminary data.</text>
</comment>